<dbReference type="PROSITE" id="PS50053">
    <property type="entry name" value="UBIQUITIN_2"/>
    <property type="match status" value="1"/>
</dbReference>
<evidence type="ECO:0000313" key="6">
    <source>
        <dbReference type="EMBL" id="CAK9047374.1"/>
    </source>
</evidence>
<keyword evidence="1" id="KW-0175">Coiled coil</keyword>
<comment type="caution">
    <text evidence="6">The sequence shown here is derived from an EMBL/GenBank/DDBJ whole genome shotgun (WGS) entry which is preliminary data.</text>
</comment>
<keyword evidence="2 3" id="KW-0505">Motor protein</keyword>
<organism evidence="6 7">
    <name type="scientific">Durusdinium trenchii</name>
    <dbReference type="NCBI Taxonomy" id="1381693"/>
    <lineage>
        <taxon>Eukaryota</taxon>
        <taxon>Sar</taxon>
        <taxon>Alveolata</taxon>
        <taxon>Dinophyceae</taxon>
        <taxon>Suessiales</taxon>
        <taxon>Symbiodiniaceae</taxon>
        <taxon>Durusdinium</taxon>
    </lineage>
</organism>
<accession>A0ABP0M9D1</accession>
<evidence type="ECO:0000259" key="5">
    <source>
        <dbReference type="PROSITE" id="PS50067"/>
    </source>
</evidence>
<evidence type="ECO:0000259" key="4">
    <source>
        <dbReference type="PROSITE" id="PS50053"/>
    </source>
</evidence>
<comment type="similarity">
    <text evidence="3">Belongs to the TRAFAC class myosin-kinesin ATPase superfamily. Kinesin family.</text>
</comment>
<dbReference type="Gene3D" id="3.40.850.10">
    <property type="entry name" value="Kinesin motor domain"/>
    <property type="match status" value="1"/>
</dbReference>
<dbReference type="InterPro" id="IPR027640">
    <property type="entry name" value="Kinesin-like_fam"/>
</dbReference>
<dbReference type="InterPro" id="IPR029071">
    <property type="entry name" value="Ubiquitin-like_domsf"/>
</dbReference>
<protein>
    <recommendedName>
        <fullName evidence="8">Kinesin-like protein</fullName>
    </recommendedName>
</protein>
<reference evidence="6 7" key="1">
    <citation type="submission" date="2024-02" db="EMBL/GenBank/DDBJ databases">
        <authorList>
            <person name="Chen Y."/>
            <person name="Shah S."/>
            <person name="Dougan E. K."/>
            <person name="Thang M."/>
            <person name="Chan C."/>
        </authorList>
    </citation>
    <scope>NUCLEOTIDE SEQUENCE [LARGE SCALE GENOMIC DNA]</scope>
</reference>
<dbReference type="PANTHER" id="PTHR47968">
    <property type="entry name" value="CENTROMERE PROTEIN E"/>
    <property type="match status" value="1"/>
</dbReference>
<keyword evidence="7" id="KW-1185">Reference proteome</keyword>
<dbReference type="CDD" id="cd17039">
    <property type="entry name" value="Ubl_ubiquitin_like"/>
    <property type="match status" value="1"/>
</dbReference>
<feature type="binding site" evidence="3">
    <location>
        <begin position="264"/>
        <end position="271"/>
    </location>
    <ligand>
        <name>ATP</name>
        <dbReference type="ChEBI" id="CHEBI:30616"/>
    </ligand>
</feature>
<evidence type="ECO:0008006" key="8">
    <source>
        <dbReference type="Google" id="ProtNLM"/>
    </source>
</evidence>
<dbReference type="EMBL" id="CAXAMN010016113">
    <property type="protein sequence ID" value="CAK9047374.1"/>
    <property type="molecule type" value="Genomic_DNA"/>
</dbReference>
<keyword evidence="3" id="KW-0547">Nucleotide-binding</keyword>
<dbReference type="Gene3D" id="3.10.20.90">
    <property type="entry name" value="Phosphatidylinositol 3-kinase Catalytic Subunit, Chain A, domain 1"/>
    <property type="match status" value="1"/>
</dbReference>
<dbReference type="InterPro" id="IPR000626">
    <property type="entry name" value="Ubiquitin-like_dom"/>
</dbReference>
<dbReference type="InterPro" id="IPR027417">
    <property type="entry name" value="P-loop_NTPase"/>
</dbReference>
<dbReference type="SUPFAM" id="SSF54236">
    <property type="entry name" value="Ubiquitin-like"/>
    <property type="match status" value="1"/>
</dbReference>
<proteinExistence type="inferred from homology"/>
<evidence type="ECO:0000256" key="1">
    <source>
        <dbReference type="ARBA" id="ARBA00023054"/>
    </source>
</evidence>
<dbReference type="InterPro" id="IPR036961">
    <property type="entry name" value="Kinesin_motor_dom_sf"/>
</dbReference>
<sequence>MAEQSTVVEVNFLDRQLNISVTTGDGEDSPAKETLHITEEDERSLNLAALAQKVAESSQLGVLPEQLMEPLRELRVAGGRATGAVEEAPDFDEQRSDEPAHCPVEKTIYLRTLGGESYGPFSSATTHTVGQLKSKVSEQLQCPLRQQRLAYGQELLPDGRRLDEIGGGQTVIELQLMLLSSEKCRVAGRLRPMAPWELQHEMEAIWEADQQEARVWMRDGSKDDAISLDFAFGPGAQNEDIFCLVADLPQKALEGFSSAVLALGARKTGKSFSLNALEPSEGLLPRMSQELFERADDSVVIGVSFMSLYHEDFRDLLSPHTPGTPGRNLNLRESQTRGIYVQGLSTREVKSHEELLHFLTMGRTQLVMDCTNMELDSSEVTMIFTIYVAHLSGADASLAQIQVVELADSNSNAQRWHVAAPSAGAARLRDRLQASMRTLQDVVSMLTRKDQRRPIPYRNSKLTRLLQSSLGGGHLLRILATASPADQEQTEKTLRFASELRQLFNYPKVSGVGTSLRPGHWMPSPRRWNGKCMLHRQR</sequence>
<dbReference type="PRINTS" id="PR00380">
    <property type="entry name" value="KINESINHEAVY"/>
</dbReference>
<dbReference type="PROSITE" id="PS50067">
    <property type="entry name" value="KINESIN_MOTOR_2"/>
    <property type="match status" value="1"/>
</dbReference>
<name>A0ABP0M9D1_9DINO</name>
<feature type="domain" description="Kinesin motor" evidence="5">
    <location>
        <begin position="183"/>
        <end position="503"/>
    </location>
</feature>
<evidence type="ECO:0000256" key="2">
    <source>
        <dbReference type="ARBA" id="ARBA00023175"/>
    </source>
</evidence>
<dbReference type="SUPFAM" id="SSF52540">
    <property type="entry name" value="P-loop containing nucleoside triphosphate hydrolases"/>
    <property type="match status" value="1"/>
</dbReference>
<feature type="domain" description="Ubiquitin-like" evidence="4">
    <location>
        <begin position="106"/>
        <end position="166"/>
    </location>
</feature>
<dbReference type="Pfam" id="PF00240">
    <property type="entry name" value="ubiquitin"/>
    <property type="match status" value="1"/>
</dbReference>
<evidence type="ECO:0000256" key="3">
    <source>
        <dbReference type="PROSITE-ProRule" id="PRU00283"/>
    </source>
</evidence>
<dbReference type="Proteomes" id="UP001642484">
    <property type="component" value="Unassembled WGS sequence"/>
</dbReference>
<dbReference type="InterPro" id="IPR001752">
    <property type="entry name" value="Kinesin_motor_dom"/>
</dbReference>
<dbReference type="SMART" id="SM00129">
    <property type="entry name" value="KISc"/>
    <property type="match status" value="1"/>
</dbReference>
<dbReference type="PANTHER" id="PTHR47968:SF75">
    <property type="entry name" value="CENTROMERE-ASSOCIATED PROTEIN E"/>
    <property type="match status" value="1"/>
</dbReference>
<keyword evidence="3" id="KW-0067">ATP-binding</keyword>
<evidence type="ECO:0000313" key="7">
    <source>
        <dbReference type="Proteomes" id="UP001642484"/>
    </source>
</evidence>
<gene>
    <name evidence="6" type="ORF">CCMP2556_LOCUS24519</name>
</gene>
<dbReference type="Pfam" id="PF00225">
    <property type="entry name" value="Kinesin"/>
    <property type="match status" value="1"/>
</dbReference>